<evidence type="ECO:0000313" key="3">
    <source>
        <dbReference type="Proteomes" id="UP000601435"/>
    </source>
</evidence>
<feature type="signal peptide" evidence="1">
    <location>
        <begin position="1"/>
        <end position="15"/>
    </location>
</feature>
<gene>
    <name evidence="2" type="ORF">SNEC2469_LOCUS9656</name>
</gene>
<comment type="caution">
    <text evidence="2">The sequence shown here is derived from an EMBL/GenBank/DDBJ whole genome shotgun (WGS) entry which is preliminary data.</text>
</comment>
<reference evidence="2" key="1">
    <citation type="submission" date="2021-02" db="EMBL/GenBank/DDBJ databases">
        <authorList>
            <person name="Dougan E. K."/>
            <person name="Rhodes N."/>
            <person name="Thang M."/>
            <person name="Chan C."/>
        </authorList>
    </citation>
    <scope>NUCLEOTIDE SEQUENCE</scope>
</reference>
<protein>
    <submittedName>
        <fullName evidence="2">Uncharacterized protein</fullName>
    </submittedName>
</protein>
<evidence type="ECO:0000313" key="2">
    <source>
        <dbReference type="EMBL" id="CAE7364333.1"/>
    </source>
</evidence>
<evidence type="ECO:0000256" key="1">
    <source>
        <dbReference type="SAM" id="SignalP"/>
    </source>
</evidence>
<accession>A0A812QC24</accession>
<dbReference type="AlphaFoldDB" id="A0A812QC24"/>
<feature type="non-terminal residue" evidence="2">
    <location>
        <position position="1"/>
    </location>
</feature>
<organism evidence="2 3">
    <name type="scientific">Symbiodinium necroappetens</name>
    <dbReference type="NCBI Taxonomy" id="1628268"/>
    <lineage>
        <taxon>Eukaryota</taxon>
        <taxon>Sar</taxon>
        <taxon>Alveolata</taxon>
        <taxon>Dinophyceae</taxon>
        <taxon>Suessiales</taxon>
        <taxon>Symbiodiniaceae</taxon>
        <taxon>Symbiodinium</taxon>
    </lineage>
</organism>
<keyword evidence="3" id="KW-1185">Reference proteome</keyword>
<proteinExistence type="predicted"/>
<feature type="chain" id="PRO_5032903443" evidence="1">
    <location>
        <begin position="16"/>
        <end position="57"/>
    </location>
</feature>
<keyword evidence="1" id="KW-0732">Signal</keyword>
<name>A0A812QC24_9DINO</name>
<sequence length="57" mass="6302">MGLVAPLLLSSMALAHKPSCQNPLFAVHWAPKIDIQTLNPYPSVKENLKLCPAYNEK</sequence>
<dbReference type="Proteomes" id="UP000601435">
    <property type="component" value="Unassembled WGS sequence"/>
</dbReference>
<dbReference type="EMBL" id="CAJNJA010015594">
    <property type="protein sequence ID" value="CAE7364333.1"/>
    <property type="molecule type" value="Genomic_DNA"/>
</dbReference>